<evidence type="ECO:0000313" key="2">
    <source>
        <dbReference type="Proteomes" id="UP000182332"/>
    </source>
</evidence>
<name>A0A1I0JNB7_9PSED</name>
<protein>
    <recommendedName>
        <fullName evidence="3">Type III effector HopAA1</fullName>
    </recommendedName>
</protein>
<accession>A0A1I0JNB7</accession>
<dbReference type="Proteomes" id="UP000182332">
    <property type="component" value="Unassembled WGS sequence"/>
</dbReference>
<sequence length="492" mass="51042">MGNNVDGINRSLSTHLPLHTETATATHGAEGAHGTGAVNQVSAATAETEIRAISEYLKTQVFAGHKQAPVTPPRDVSAARLTEINAHNAGVTRNNAQLDAIADSRARVLHGLNETPATIADTLAKAEKLDRLASRSSSAFRAIPFASATVLQYAKPEITQGAWLPAPLQPLTPFISGAVSGIMDQVGTGVMNRVTDDAHYLKAPAAKLHDALAESARRNAPGLTQKSVDMGVGIQGYSARNLLRAGVATTLAGSPKAQALTDTVISSAGGLVANGLFGNRMHTTENRDHQRGGAFIFGRKDTQPKPLDDETDWLAAYQGVKDASYSGAALNAGKRLAGMPLDILTDSSKAVRSLVSATSLTQNGLALAGGFAGVGKLQEMATKNITNPYLKTAVSQLTNTAASSAVFAGWTTAGVVTGPATEAAEDLLQNGVKNAASATVSFVGDQAAAGGRAVGSLADRTTRAAVTTAADLRAEYDNHVRRRDRNPDIDMV</sequence>
<evidence type="ECO:0000313" key="1">
    <source>
        <dbReference type="EMBL" id="SEU11313.1"/>
    </source>
</evidence>
<reference evidence="1 2" key="1">
    <citation type="submission" date="2016-10" db="EMBL/GenBank/DDBJ databases">
        <authorList>
            <person name="de Groot N.N."/>
        </authorList>
    </citation>
    <scope>NUCLEOTIDE SEQUENCE [LARGE SCALE GENOMIC DNA]</scope>
    <source>
        <strain evidence="1 2">DSM 11363</strain>
    </source>
</reference>
<gene>
    <name evidence="1" type="ORF">SAMN05216197_16411</name>
</gene>
<organism evidence="1 2">
    <name type="scientific">Pseudomonas graminis</name>
    <dbReference type="NCBI Taxonomy" id="158627"/>
    <lineage>
        <taxon>Bacteria</taxon>
        <taxon>Pseudomonadati</taxon>
        <taxon>Pseudomonadota</taxon>
        <taxon>Gammaproteobacteria</taxon>
        <taxon>Pseudomonadales</taxon>
        <taxon>Pseudomonadaceae</taxon>
        <taxon>Pseudomonas</taxon>
    </lineage>
</organism>
<dbReference type="AlphaFoldDB" id="A0A1I0JNB7"/>
<dbReference type="EMBL" id="FOHW01000064">
    <property type="protein sequence ID" value="SEU11313.1"/>
    <property type="molecule type" value="Genomic_DNA"/>
</dbReference>
<proteinExistence type="predicted"/>
<evidence type="ECO:0008006" key="3">
    <source>
        <dbReference type="Google" id="ProtNLM"/>
    </source>
</evidence>